<dbReference type="InterPro" id="IPR047673">
    <property type="entry name" value="MtrA_REC"/>
</dbReference>
<evidence type="ECO:0000259" key="9">
    <source>
        <dbReference type="PROSITE" id="PS50110"/>
    </source>
</evidence>
<dbReference type="SMART" id="SM00862">
    <property type="entry name" value="Trans_reg_C"/>
    <property type="match status" value="1"/>
</dbReference>
<evidence type="ECO:0000256" key="3">
    <source>
        <dbReference type="ARBA" id="ARBA00023015"/>
    </source>
</evidence>
<protein>
    <recommendedName>
        <fullName evidence="6">DNA-binding response regulator MtrA</fullName>
    </recommendedName>
</protein>
<dbReference type="GO" id="GO:0005829">
    <property type="term" value="C:cytosol"/>
    <property type="evidence" value="ECO:0007669"/>
    <property type="project" value="TreeGrafter"/>
</dbReference>
<keyword evidence="2" id="KW-0902">Two-component regulatory system</keyword>
<keyword evidence="12" id="KW-1185">Reference proteome</keyword>
<evidence type="ECO:0000256" key="6">
    <source>
        <dbReference type="ARBA" id="ARBA00035142"/>
    </source>
</evidence>
<dbReference type="CDD" id="cd17626">
    <property type="entry name" value="REC_OmpR_MtrA-like"/>
    <property type="match status" value="1"/>
</dbReference>
<dbReference type="GO" id="GO:0032993">
    <property type="term" value="C:protein-DNA complex"/>
    <property type="evidence" value="ECO:0007669"/>
    <property type="project" value="TreeGrafter"/>
</dbReference>
<dbReference type="Pfam" id="PF00486">
    <property type="entry name" value="Trans_reg_C"/>
    <property type="match status" value="1"/>
</dbReference>
<dbReference type="CDD" id="cd00383">
    <property type="entry name" value="trans_reg_C"/>
    <property type="match status" value="1"/>
</dbReference>
<evidence type="ECO:0000256" key="2">
    <source>
        <dbReference type="ARBA" id="ARBA00023012"/>
    </source>
</evidence>
<reference evidence="11 12" key="1">
    <citation type="submission" date="2020-07" db="EMBL/GenBank/DDBJ databases">
        <title>Sequencing the genomes of 1000 actinobacteria strains.</title>
        <authorList>
            <person name="Klenk H.-P."/>
        </authorList>
    </citation>
    <scope>NUCLEOTIDE SEQUENCE [LARGE SCALE GENOMIC DNA]</scope>
    <source>
        <strain evidence="11 12">DSM 18248</strain>
    </source>
</reference>
<dbReference type="GO" id="GO:0045893">
    <property type="term" value="P:positive regulation of DNA-templated transcription"/>
    <property type="evidence" value="ECO:0007669"/>
    <property type="project" value="InterPro"/>
</dbReference>
<dbReference type="InterPro" id="IPR016032">
    <property type="entry name" value="Sig_transdc_resp-reg_C-effctor"/>
</dbReference>
<dbReference type="NCBIfam" id="NF040689">
    <property type="entry name" value="MtrAB_MtrA"/>
    <property type="match status" value="1"/>
</dbReference>
<feature type="modified residue" description="4-aspartylphosphate" evidence="7">
    <location>
        <position position="67"/>
    </location>
</feature>
<dbReference type="InterPro" id="IPR047671">
    <property type="entry name" value="MtrAB_MtrA"/>
</dbReference>
<dbReference type="Proteomes" id="UP000537326">
    <property type="component" value="Unassembled WGS sequence"/>
</dbReference>
<dbReference type="FunFam" id="3.40.50.2300:FF:000001">
    <property type="entry name" value="DNA-binding response regulator PhoB"/>
    <property type="match status" value="1"/>
</dbReference>
<dbReference type="Gene3D" id="3.40.50.2300">
    <property type="match status" value="1"/>
</dbReference>
<evidence type="ECO:0000256" key="5">
    <source>
        <dbReference type="ARBA" id="ARBA00023163"/>
    </source>
</evidence>
<dbReference type="GO" id="GO:0000156">
    <property type="term" value="F:phosphorelay response regulator activity"/>
    <property type="evidence" value="ECO:0007669"/>
    <property type="project" value="InterPro"/>
</dbReference>
<accession>A0A7Y9YDX0</accession>
<dbReference type="InterPro" id="IPR011006">
    <property type="entry name" value="CheY-like_superfamily"/>
</dbReference>
<gene>
    <name evidence="11" type="ORF">BKA05_000804</name>
</gene>
<dbReference type="PROSITE" id="PS51755">
    <property type="entry name" value="OMPR_PHOB"/>
    <property type="match status" value="1"/>
</dbReference>
<dbReference type="SUPFAM" id="SSF46894">
    <property type="entry name" value="C-terminal effector domain of the bipartite response regulators"/>
    <property type="match status" value="1"/>
</dbReference>
<dbReference type="Pfam" id="PF00072">
    <property type="entry name" value="Response_reg"/>
    <property type="match status" value="1"/>
</dbReference>
<evidence type="ECO:0000256" key="7">
    <source>
        <dbReference type="PROSITE-ProRule" id="PRU00169"/>
    </source>
</evidence>
<evidence type="ECO:0000259" key="10">
    <source>
        <dbReference type="PROSITE" id="PS51755"/>
    </source>
</evidence>
<dbReference type="GO" id="GO:0000976">
    <property type="term" value="F:transcription cis-regulatory region binding"/>
    <property type="evidence" value="ECO:0007669"/>
    <property type="project" value="InterPro"/>
</dbReference>
<dbReference type="Gene3D" id="6.10.250.690">
    <property type="match status" value="1"/>
</dbReference>
<proteinExistence type="predicted"/>
<dbReference type="InterPro" id="IPR039420">
    <property type="entry name" value="WalR-like"/>
</dbReference>
<dbReference type="PROSITE" id="PS50110">
    <property type="entry name" value="RESPONSE_REGULATORY"/>
    <property type="match status" value="1"/>
</dbReference>
<feature type="domain" description="Response regulatory" evidence="9">
    <location>
        <begin position="18"/>
        <end position="131"/>
    </location>
</feature>
<dbReference type="SMART" id="SM00448">
    <property type="entry name" value="REC"/>
    <property type="match status" value="1"/>
</dbReference>
<dbReference type="InterPro" id="IPR001789">
    <property type="entry name" value="Sig_transdc_resp-reg_receiver"/>
</dbReference>
<keyword evidence="1 7" id="KW-0597">Phosphoprotein</keyword>
<feature type="DNA-binding region" description="OmpR/PhoB-type" evidence="8">
    <location>
        <begin position="140"/>
        <end position="239"/>
    </location>
</feature>
<evidence type="ECO:0000256" key="8">
    <source>
        <dbReference type="PROSITE-ProRule" id="PRU01091"/>
    </source>
</evidence>
<keyword evidence="4 8" id="KW-0238">DNA-binding</keyword>
<evidence type="ECO:0000256" key="1">
    <source>
        <dbReference type="ARBA" id="ARBA00022553"/>
    </source>
</evidence>
<comment type="caution">
    <text evidence="11">The sequence shown here is derived from an EMBL/GenBank/DDBJ whole genome shotgun (WGS) entry which is preliminary data.</text>
</comment>
<evidence type="ECO:0000256" key="4">
    <source>
        <dbReference type="ARBA" id="ARBA00023125"/>
    </source>
</evidence>
<dbReference type="PANTHER" id="PTHR48111">
    <property type="entry name" value="REGULATOR OF RPOS"/>
    <property type="match status" value="1"/>
</dbReference>
<dbReference type="InterPro" id="IPR036388">
    <property type="entry name" value="WH-like_DNA-bd_sf"/>
</dbReference>
<dbReference type="SUPFAM" id="SSF52172">
    <property type="entry name" value="CheY-like"/>
    <property type="match status" value="1"/>
</dbReference>
<dbReference type="FunFam" id="1.10.10.10:FF:000033">
    <property type="entry name" value="DNA-binding response regulator MtrA"/>
    <property type="match status" value="1"/>
</dbReference>
<evidence type="ECO:0000313" key="12">
    <source>
        <dbReference type="Proteomes" id="UP000537326"/>
    </source>
</evidence>
<dbReference type="AlphaFoldDB" id="A0A7Y9YDX0"/>
<dbReference type="Gene3D" id="1.10.10.10">
    <property type="entry name" value="Winged helix-like DNA-binding domain superfamily/Winged helix DNA-binding domain"/>
    <property type="match status" value="1"/>
</dbReference>
<evidence type="ECO:0000313" key="11">
    <source>
        <dbReference type="EMBL" id="NYI09289.1"/>
    </source>
</evidence>
<feature type="domain" description="OmpR/PhoB-type" evidence="10">
    <location>
        <begin position="140"/>
        <end position="239"/>
    </location>
</feature>
<organism evidence="11 12">
    <name type="scientific">Nocardioides marinus</name>
    <dbReference type="NCBI Taxonomy" id="374514"/>
    <lineage>
        <taxon>Bacteria</taxon>
        <taxon>Bacillati</taxon>
        <taxon>Actinomycetota</taxon>
        <taxon>Actinomycetes</taxon>
        <taxon>Propionibacteriales</taxon>
        <taxon>Nocardioidaceae</taxon>
        <taxon>Nocardioides</taxon>
    </lineage>
</organism>
<keyword evidence="5" id="KW-0804">Transcription</keyword>
<dbReference type="EMBL" id="JACBZI010000001">
    <property type="protein sequence ID" value="NYI09289.1"/>
    <property type="molecule type" value="Genomic_DNA"/>
</dbReference>
<dbReference type="RefSeq" id="WP_425489685.1">
    <property type="nucleotide sequence ID" value="NZ_JACBZI010000001.1"/>
</dbReference>
<sequence length="240" mass="26591">MVTMSEAAPQDDYATKGRVLVVDDDASLAEMLTIVLRQEGFDSRMCLRGDEAVEAFRDYRPDVVLLDLMLPGRDGIDVCKEIRAESGVPIVMLTAKGDTVDVVVGLESGADDYVVKPFKPKELVARIRARVRRFDATAQAETLTIGDVHIDVAGHQVTRGGRPVSLTPLEFDLLVCLARKPWQVFSREVLLEQVWGYRHAADTRLVNVHVQRLRSKVEHDPENPEIVVTVRGVGYKAGTA</sequence>
<name>A0A7Y9YDX0_9ACTN</name>
<keyword evidence="3" id="KW-0805">Transcription regulation</keyword>
<dbReference type="InterPro" id="IPR001867">
    <property type="entry name" value="OmpR/PhoB-type_DNA-bd"/>
</dbReference>
<dbReference type="PANTHER" id="PTHR48111:SF21">
    <property type="entry name" value="DNA-BINDING DUAL MASTER TRANSCRIPTIONAL REGULATOR RPAA"/>
    <property type="match status" value="1"/>
</dbReference>